<keyword evidence="5" id="KW-0963">Cytoplasm</keyword>
<evidence type="ECO:0000256" key="5">
    <source>
        <dbReference type="ARBA" id="ARBA00022490"/>
    </source>
</evidence>
<dbReference type="Gene3D" id="1.10.260.50">
    <property type="match status" value="1"/>
</dbReference>
<evidence type="ECO:0000256" key="4">
    <source>
        <dbReference type="ARBA" id="ARBA00011738"/>
    </source>
</evidence>
<dbReference type="InterPro" id="IPR015421">
    <property type="entry name" value="PyrdxlP-dep_Trfase_major"/>
</dbReference>
<dbReference type="InterPro" id="IPR016454">
    <property type="entry name" value="Cysteine_dSase"/>
</dbReference>
<dbReference type="Gene3D" id="3.90.1150.10">
    <property type="entry name" value="Aspartate Aminotransferase, domain 1"/>
    <property type="match status" value="2"/>
</dbReference>
<evidence type="ECO:0000256" key="9">
    <source>
        <dbReference type="ARBA" id="ARBA00037407"/>
    </source>
</evidence>
<accession>A0A8T0DR20</accession>
<evidence type="ECO:0000256" key="2">
    <source>
        <dbReference type="ARBA" id="ARBA00004514"/>
    </source>
</evidence>
<evidence type="ECO:0000313" key="14">
    <source>
        <dbReference type="Proteomes" id="UP000699462"/>
    </source>
</evidence>
<evidence type="ECO:0000256" key="3">
    <source>
        <dbReference type="ARBA" id="ARBA00009236"/>
    </source>
</evidence>
<dbReference type="OrthoDB" id="10250117at2759"/>
<dbReference type="AlphaFoldDB" id="A0A8T0DR20"/>
<keyword evidence="8" id="KW-0456">Lyase</keyword>
<feature type="domain" description="Aminotransferase class V" evidence="12">
    <location>
        <begin position="3"/>
        <end position="306"/>
    </location>
</feature>
<dbReference type="Pfam" id="PF00266">
    <property type="entry name" value="Aminotran_5"/>
    <property type="match status" value="1"/>
</dbReference>
<dbReference type="GO" id="GO:0016740">
    <property type="term" value="F:transferase activity"/>
    <property type="evidence" value="ECO:0007669"/>
    <property type="project" value="UniProtKB-KW"/>
</dbReference>
<comment type="subunit">
    <text evidence="4">Homodimer.</text>
</comment>
<protein>
    <recommendedName>
        <fullName evidence="11">Selenocysteine lyase</fullName>
        <ecNumber evidence="10">4.4.1.16</ecNumber>
    </recommendedName>
</protein>
<comment type="subcellular location">
    <subcellularLocation>
        <location evidence="2">Cytoplasm</location>
        <location evidence="2">Cytosol</location>
    </subcellularLocation>
</comment>
<dbReference type="GO" id="GO:0009000">
    <property type="term" value="F:selenocysteine lyase activity"/>
    <property type="evidence" value="ECO:0007669"/>
    <property type="project" value="UniProtKB-EC"/>
</dbReference>
<evidence type="ECO:0000256" key="11">
    <source>
        <dbReference type="ARBA" id="ARBA00040554"/>
    </source>
</evidence>
<name>A0A8T0DR20_9TREM</name>
<dbReference type="InterPro" id="IPR000192">
    <property type="entry name" value="Aminotrans_V_dom"/>
</dbReference>
<dbReference type="GO" id="GO:0005829">
    <property type="term" value="C:cytosol"/>
    <property type="evidence" value="ECO:0007669"/>
    <property type="project" value="UniProtKB-SubCell"/>
</dbReference>
<dbReference type="Gene3D" id="3.40.640.10">
    <property type="entry name" value="Type I PLP-dependent aspartate aminotransferase-like (Major domain)"/>
    <property type="match status" value="1"/>
</dbReference>
<dbReference type="SUPFAM" id="SSF53383">
    <property type="entry name" value="PLP-dependent transferases"/>
    <property type="match status" value="1"/>
</dbReference>
<proteinExistence type="inferred from homology"/>
<evidence type="ECO:0000256" key="8">
    <source>
        <dbReference type="ARBA" id="ARBA00023239"/>
    </source>
</evidence>
<dbReference type="EC" id="4.4.1.16" evidence="10"/>
<evidence type="ECO:0000313" key="13">
    <source>
        <dbReference type="EMBL" id="KAF8569672.1"/>
    </source>
</evidence>
<evidence type="ECO:0000256" key="7">
    <source>
        <dbReference type="ARBA" id="ARBA00022898"/>
    </source>
</evidence>
<comment type="similarity">
    <text evidence="3">Belongs to the class-V pyridoxal-phosphate-dependent aminotransferase family.</text>
</comment>
<dbReference type="PANTHER" id="PTHR11601:SF62">
    <property type="entry name" value="SELENOCYSTEINE LYASE"/>
    <property type="match status" value="1"/>
</dbReference>
<dbReference type="InterPro" id="IPR015422">
    <property type="entry name" value="PyrdxlP-dep_Trfase_small"/>
</dbReference>
<evidence type="ECO:0000256" key="6">
    <source>
        <dbReference type="ARBA" id="ARBA00022679"/>
    </source>
</evidence>
<dbReference type="PANTHER" id="PTHR11601">
    <property type="entry name" value="CYSTEINE DESULFURYLASE FAMILY MEMBER"/>
    <property type="match status" value="1"/>
</dbReference>
<evidence type="ECO:0000256" key="10">
    <source>
        <dbReference type="ARBA" id="ARBA00039054"/>
    </source>
</evidence>
<dbReference type="InterPro" id="IPR015424">
    <property type="entry name" value="PyrdxlP-dep_Trfase"/>
</dbReference>
<keyword evidence="7" id="KW-0663">Pyridoxal phosphate</keyword>
<comment type="caution">
    <text evidence="13">The sequence shown here is derived from an EMBL/GenBank/DDBJ whole genome shotgun (WGS) entry which is preliminary data.</text>
</comment>
<comment type="function">
    <text evidence="9">Catalyzes the decomposition of L-selenocysteine to L-alanine and elemental selenium.</text>
</comment>
<dbReference type="PIRSF" id="PIRSF005572">
    <property type="entry name" value="NifS"/>
    <property type="match status" value="1"/>
</dbReference>
<comment type="cofactor">
    <cofactor evidence="1">
        <name>pyridoxal 5'-phosphate</name>
        <dbReference type="ChEBI" id="CHEBI:597326"/>
    </cofactor>
</comment>
<dbReference type="EMBL" id="JTDF01001691">
    <property type="protein sequence ID" value="KAF8569672.1"/>
    <property type="molecule type" value="Genomic_DNA"/>
</dbReference>
<keyword evidence="6" id="KW-0808">Transferase</keyword>
<keyword evidence="14" id="KW-1185">Reference proteome</keyword>
<evidence type="ECO:0000256" key="1">
    <source>
        <dbReference type="ARBA" id="ARBA00001933"/>
    </source>
</evidence>
<reference evidence="13 14" key="1">
    <citation type="submission" date="2019-07" db="EMBL/GenBank/DDBJ databases">
        <title>Annotation for the trematode Paragonimus westermani.</title>
        <authorList>
            <person name="Choi Y.-J."/>
        </authorList>
    </citation>
    <scope>NUCLEOTIDE SEQUENCE [LARGE SCALE GENOMIC DNA]</scope>
    <source>
        <strain evidence="13">180907_Pwestermani</strain>
    </source>
</reference>
<sequence>MGVYLDHNSTTPLAPEVLDVVKSVAECSWFNPSSAYDRKAKDAIKQSRLSVAKMLNANPNDFVFTSGGTESNFLVFNTFSRNSSGVLPLVITSNIEHPSVSLPLSRLKALDLIELAIIPVNPSTGVVLVEAVLNELRPNRTILISIMLANNETGAIMPIEDIVRAVRAWESKNVSSLVFIHSDLAQAVGKLPLDLTRLGLDYATIVGHKFYGPRIGCLFVRGLLATKPDAALNWSVTRRSVPVRESGAPLVPLFLGGGQEFGFRSGTENTPMIAGLGKAAELITQNLGVYIEHMLKMRRCLEHELHSAFLPLAARVRVCIFGVDRCSPDVADLDLNWFPNGKSTDDPRSLIERFHRLPNTVNLTFLGCPGLDSRRVLELCPTLQASRGAACHSALHNSCVLQACGYSVEEAVTAIRLSIGRTTTLDDIVHAVNDLKRAVSSLLFERLQHTDNC</sequence>
<dbReference type="Proteomes" id="UP000699462">
    <property type="component" value="Unassembled WGS sequence"/>
</dbReference>
<gene>
    <name evidence="13" type="ORF">P879_06331</name>
</gene>
<evidence type="ECO:0000259" key="12">
    <source>
        <dbReference type="Pfam" id="PF00266"/>
    </source>
</evidence>
<organism evidence="13 14">
    <name type="scientific">Paragonimus westermani</name>
    <dbReference type="NCBI Taxonomy" id="34504"/>
    <lineage>
        <taxon>Eukaryota</taxon>
        <taxon>Metazoa</taxon>
        <taxon>Spiralia</taxon>
        <taxon>Lophotrochozoa</taxon>
        <taxon>Platyhelminthes</taxon>
        <taxon>Trematoda</taxon>
        <taxon>Digenea</taxon>
        <taxon>Plagiorchiida</taxon>
        <taxon>Troglotremata</taxon>
        <taxon>Troglotrematidae</taxon>
        <taxon>Paragonimus</taxon>
    </lineage>
</organism>